<feature type="active site" description="Proton acceptor" evidence="11">
    <location>
        <position position="384"/>
    </location>
</feature>
<comment type="pathway">
    <text evidence="2">Lipid metabolism.</text>
</comment>
<evidence type="ECO:0000256" key="1">
    <source>
        <dbReference type="ARBA" id="ARBA00004275"/>
    </source>
</evidence>
<dbReference type="Proteomes" id="UP000002402">
    <property type="component" value="Chromosome"/>
</dbReference>
<dbReference type="AlphaFoldDB" id="Q1D234"/>
<feature type="active site" description="Acyl-thioester intermediate" evidence="11">
    <location>
        <position position="101"/>
    </location>
</feature>
<keyword evidence="5" id="KW-0276">Fatty acid metabolism</keyword>
<dbReference type="InterPro" id="IPR002155">
    <property type="entry name" value="Thiolase"/>
</dbReference>
<dbReference type="Pfam" id="PF02803">
    <property type="entry name" value="Thiolase_C"/>
    <property type="match status" value="1"/>
</dbReference>
<dbReference type="InterPro" id="IPR020613">
    <property type="entry name" value="Thiolase_CS"/>
</dbReference>
<dbReference type="EMBL" id="CP000113">
    <property type="protein sequence ID" value="ABF91970.1"/>
    <property type="molecule type" value="Genomic_DNA"/>
</dbReference>
<sequence length="399" mass="41636">MPPGQGDIKMAGRVVIASAVRTPFTRAHKGEFKDTRPDTLAAVAIKEAVAQVPGLKPEDIGDVVLGCAMPEAEQGMNVARVATLLAGLPVTVPAMTINRFCSSGSQAIAQVAQAIQAGMYDVGIGGGTESMTMVPMGGNKASANPEAMERLPEIYTSMGATAENIASRYGVSREDSDKFAAESQRRAATAREQGKFKEEIVPVTTTYYDDDGVAQNVTVTVDTILRPETTQEGLAKLRPAFNPKGVVTAGNASPLTDGAAAAVVMSEAKAKELGVKPLGYFIDAAVAGVPPEIMGIGPVPAVRKLLEKNKLKVEDIDVFELNEAFGAQALYCVRELGIPADKVNPNGGAIALGHPLGVSGARMVATILRELKRRNGRYGVVSMCIGGGMGFAALIEAPK</sequence>
<dbReference type="NCBIfam" id="TIGR01930">
    <property type="entry name" value="AcCoA-C-Actrans"/>
    <property type="match status" value="1"/>
</dbReference>
<dbReference type="PROSITE" id="PS00098">
    <property type="entry name" value="THIOLASE_1"/>
    <property type="match status" value="1"/>
</dbReference>
<evidence type="ECO:0000313" key="16">
    <source>
        <dbReference type="Proteomes" id="UP000002402"/>
    </source>
</evidence>
<dbReference type="PIRSF" id="PIRSF000429">
    <property type="entry name" value="Ac-CoA_Ac_transf"/>
    <property type="match status" value="1"/>
</dbReference>
<dbReference type="GO" id="GO:0005737">
    <property type="term" value="C:cytoplasm"/>
    <property type="evidence" value="ECO:0007669"/>
    <property type="project" value="UniProtKB-ARBA"/>
</dbReference>
<evidence type="ECO:0000256" key="5">
    <source>
        <dbReference type="ARBA" id="ARBA00022832"/>
    </source>
</evidence>
<comment type="subcellular location">
    <subcellularLocation>
        <location evidence="1">Peroxisome</location>
    </subcellularLocation>
</comment>
<dbReference type="InterPro" id="IPR020616">
    <property type="entry name" value="Thiolase_N"/>
</dbReference>
<feature type="active site" description="Proton acceptor" evidence="11">
    <location>
        <position position="354"/>
    </location>
</feature>
<dbReference type="GO" id="GO:0006635">
    <property type="term" value="P:fatty acid beta-oxidation"/>
    <property type="evidence" value="ECO:0007669"/>
    <property type="project" value="TreeGrafter"/>
</dbReference>
<evidence type="ECO:0000256" key="7">
    <source>
        <dbReference type="ARBA" id="ARBA00023098"/>
    </source>
</evidence>
<protein>
    <recommendedName>
        <fullName evidence="10">acetyl-CoA C-acyltransferase</fullName>
        <ecNumber evidence="10">2.3.1.16</ecNumber>
    </recommendedName>
</protein>
<evidence type="ECO:0000259" key="13">
    <source>
        <dbReference type="Pfam" id="PF00108"/>
    </source>
</evidence>
<evidence type="ECO:0000256" key="4">
    <source>
        <dbReference type="ARBA" id="ARBA00022679"/>
    </source>
</evidence>
<dbReference type="EC" id="2.3.1.16" evidence="10"/>
<dbReference type="PANTHER" id="PTHR43853">
    <property type="entry name" value="3-KETOACYL-COA THIOLASE, PEROXISOMAL"/>
    <property type="match status" value="1"/>
</dbReference>
<dbReference type="FunFam" id="3.40.47.10:FF:000010">
    <property type="entry name" value="Acetyl-CoA acetyltransferase (Thiolase)"/>
    <property type="match status" value="1"/>
</dbReference>
<keyword evidence="16" id="KW-1185">Reference proteome</keyword>
<evidence type="ECO:0000313" key="15">
    <source>
        <dbReference type="EMBL" id="ABF91970.1"/>
    </source>
</evidence>
<organism evidence="15 16">
    <name type="scientific">Myxococcus xanthus (strain DK1622)</name>
    <dbReference type="NCBI Taxonomy" id="246197"/>
    <lineage>
        <taxon>Bacteria</taxon>
        <taxon>Pseudomonadati</taxon>
        <taxon>Myxococcota</taxon>
        <taxon>Myxococcia</taxon>
        <taxon>Myxococcales</taxon>
        <taxon>Cystobacterineae</taxon>
        <taxon>Myxococcaceae</taxon>
        <taxon>Myxococcus</taxon>
    </lineage>
</organism>
<dbReference type="HOGENOM" id="CLU_031026_0_0_7"/>
<evidence type="ECO:0000256" key="9">
    <source>
        <dbReference type="ARBA" id="ARBA00023315"/>
    </source>
</evidence>
<comment type="similarity">
    <text evidence="3 12">Belongs to the thiolase-like superfamily. Thiolase family.</text>
</comment>
<evidence type="ECO:0000256" key="11">
    <source>
        <dbReference type="PIRSR" id="PIRSR000429-1"/>
    </source>
</evidence>
<dbReference type="STRING" id="246197.MXAN_5135"/>
<dbReference type="KEGG" id="mxa:MXAN_5135"/>
<dbReference type="InterPro" id="IPR016039">
    <property type="entry name" value="Thiolase-like"/>
</dbReference>
<dbReference type="PANTHER" id="PTHR43853:SF8">
    <property type="entry name" value="3-KETOACYL-COA THIOLASE, PEROXISOMAL"/>
    <property type="match status" value="1"/>
</dbReference>
<gene>
    <name evidence="15" type="ordered locus">MXAN_5135</name>
</gene>
<keyword evidence="4 12" id="KW-0808">Transferase</keyword>
<evidence type="ECO:0000256" key="6">
    <source>
        <dbReference type="ARBA" id="ARBA00022946"/>
    </source>
</evidence>
<dbReference type="SUPFAM" id="SSF53901">
    <property type="entry name" value="Thiolase-like"/>
    <property type="match status" value="2"/>
</dbReference>
<dbReference type="GO" id="GO:0003988">
    <property type="term" value="F:acetyl-CoA C-acyltransferase activity"/>
    <property type="evidence" value="ECO:0007669"/>
    <property type="project" value="UniProtKB-EC"/>
</dbReference>
<proteinExistence type="inferred from homology"/>
<evidence type="ECO:0000256" key="8">
    <source>
        <dbReference type="ARBA" id="ARBA00023140"/>
    </source>
</evidence>
<keyword evidence="8" id="KW-0576">Peroxisome</keyword>
<name>Q1D234_MYXXD</name>
<evidence type="ECO:0000256" key="3">
    <source>
        <dbReference type="ARBA" id="ARBA00010982"/>
    </source>
</evidence>
<dbReference type="Pfam" id="PF00108">
    <property type="entry name" value="Thiolase_N"/>
    <property type="match status" value="1"/>
</dbReference>
<dbReference type="InterPro" id="IPR020617">
    <property type="entry name" value="Thiolase_C"/>
</dbReference>
<dbReference type="eggNOG" id="COG0183">
    <property type="taxonomic scope" value="Bacteria"/>
</dbReference>
<dbReference type="CDD" id="cd00751">
    <property type="entry name" value="thiolase"/>
    <property type="match status" value="1"/>
</dbReference>
<accession>Q1D234</accession>
<evidence type="ECO:0000256" key="10">
    <source>
        <dbReference type="ARBA" id="ARBA00024073"/>
    </source>
</evidence>
<dbReference type="GO" id="GO:0010124">
    <property type="term" value="P:phenylacetate catabolic process"/>
    <property type="evidence" value="ECO:0007669"/>
    <property type="project" value="TreeGrafter"/>
</dbReference>
<feature type="domain" description="Thiolase C-terminal" evidence="14">
    <location>
        <begin position="276"/>
        <end position="396"/>
    </location>
</feature>
<dbReference type="PROSITE" id="PS00099">
    <property type="entry name" value="THIOLASE_3"/>
    <property type="match status" value="1"/>
</dbReference>
<evidence type="ECO:0000256" key="12">
    <source>
        <dbReference type="RuleBase" id="RU003557"/>
    </source>
</evidence>
<dbReference type="InterPro" id="IPR020615">
    <property type="entry name" value="Thiolase_acyl_enz_int_AS"/>
</dbReference>
<keyword evidence="9 12" id="KW-0012">Acyltransferase</keyword>
<evidence type="ECO:0000256" key="2">
    <source>
        <dbReference type="ARBA" id="ARBA00005189"/>
    </source>
</evidence>
<dbReference type="InterPro" id="IPR050215">
    <property type="entry name" value="Thiolase-like_sf_Thiolase"/>
</dbReference>
<keyword evidence="6" id="KW-0809">Transit peptide</keyword>
<dbReference type="PROSITE" id="PS00737">
    <property type="entry name" value="THIOLASE_2"/>
    <property type="match status" value="1"/>
</dbReference>
<evidence type="ECO:0000259" key="14">
    <source>
        <dbReference type="Pfam" id="PF02803"/>
    </source>
</evidence>
<dbReference type="InterPro" id="IPR020610">
    <property type="entry name" value="Thiolase_AS"/>
</dbReference>
<dbReference type="EnsemblBacteria" id="ABF91970">
    <property type="protein sequence ID" value="ABF91970"/>
    <property type="gene ID" value="MXAN_5135"/>
</dbReference>
<keyword evidence="7" id="KW-0443">Lipid metabolism</keyword>
<reference evidence="15 16" key="1">
    <citation type="journal article" date="2006" name="Proc. Natl. Acad. Sci. U.S.A.">
        <title>Evolution of sensory complexity recorded in a myxobacterial genome.</title>
        <authorList>
            <person name="Goldman B.S."/>
            <person name="Nierman W.C."/>
            <person name="Kaiser D."/>
            <person name="Slater S.C."/>
            <person name="Durkin A.S."/>
            <person name="Eisen J.A."/>
            <person name="Ronning C.M."/>
            <person name="Barbazuk W.B."/>
            <person name="Blanchard M."/>
            <person name="Field C."/>
            <person name="Halling C."/>
            <person name="Hinkle G."/>
            <person name="Iartchuk O."/>
            <person name="Kim H.S."/>
            <person name="Mackenzie C."/>
            <person name="Madupu R."/>
            <person name="Miller N."/>
            <person name="Shvartsbeyn A."/>
            <person name="Sullivan S.A."/>
            <person name="Vaudin M."/>
            <person name="Wiegand R."/>
            <person name="Kaplan H.B."/>
        </authorList>
    </citation>
    <scope>NUCLEOTIDE SEQUENCE [LARGE SCALE GENOMIC DNA]</scope>
    <source>
        <strain evidence="16">DK1622</strain>
    </source>
</reference>
<dbReference type="Gene3D" id="3.40.47.10">
    <property type="match status" value="1"/>
</dbReference>
<feature type="domain" description="Thiolase N-terminal" evidence="13">
    <location>
        <begin position="14"/>
        <end position="267"/>
    </location>
</feature>